<dbReference type="eggNOG" id="COG4372">
    <property type="taxonomic scope" value="Bacteria"/>
</dbReference>
<dbReference type="Proteomes" id="UP000004671">
    <property type="component" value="Chromosome"/>
</dbReference>
<evidence type="ECO:0000313" key="5">
    <source>
        <dbReference type="Proteomes" id="UP000183868"/>
    </source>
</evidence>
<evidence type="ECO:0000313" key="3">
    <source>
        <dbReference type="EMBL" id="EHO40248.1"/>
    </source>
</evidence>
<dbReference type="AlphaFoldDB" id="H1XS84"/>
<sequence>MLDTFKIYEELKENFGEQAASKLTEVLGQIYQDLSDAVTKKEFNELKEVVADLAEAQKRTEQRLDELTGRVNELVEAQKRTEQRLSELAGRVNELAEAQKRTEQRLDKLAGRVNELAEAQKRTEHRLEELAQAQKQTELQVQKLTRRVGNIEDQLGGISNTIGYSLEDRSFEPLRKLLEDEFAIKVPRLIRRNIVYPSGKFDEINIYGEGRKNGDEIIVIGESKAQFGLKDVKQFLKLLARVKKHLDKPIFPLALAYQFHPRAEEELKNQKIKYYWSYELK</sequence>
<proteinExistence type="predicted"/>
<reference evidence="3 4" key="1">
    <citation type="submission" date="2011-09" db="EMBL/GenBank/DDBJ databases">
        <title>The permanent draft genome of Caldithrix abyssi DSM 13497.</title>
        <authorList>
            <consortium name="US DOE Joint Genome Institute (JGI-PGF)"/>
            <person name="Lucas S."/>
            <person name="Han J."/>
            <person name="Lapidus A."/>
            <person name="Bruce D."/>
            <person name="Goodwin L."/>
            <person name="Pitluck S."/>
            <person name="Peters L."/>
            <person name="Kyrpides N."/>
            <person name="Mavromatis K."/>
            <person name="Ivanova N."/>
            <person name="Mikhailova N."/>
            <person name="Chertkov O."/>
            <person name="Detter J.C."/>
            <person name="Tapia R."/>
            <person name="Han C."/>
            <person name="Land M."/>
            <person name="Hauser L."/>
            <person name="Markowitz V."/>
            <person name="Cheng J.-F."/>
            <person name="Hugenholtz P."/>
            <person name="Woyke T."/>
            <person name="Wu D."/>
            <person name="Spring S."/>
            <person name="Brambilla E."/>
            <person name="Klenk H.-P."/>
            <person name="Eisen J.A."/>
        </authorList>
    </citation>
    <scope>NUCLEOTIDE SEQUENCE [LARGE SCALE GENOMIC DNA]</scope>
    <source>
        <strain evidence="3 4">DSM 13497</strain>
    </source>
</reference>
<dbReference type="RefSeq" id="WP_006927195.1">
    <property type="nucleotide sequence ID" value="NZ_CM001402.1"/>
</dbReference>
<dbReference type="Gene3D" id="1.10.287.950">
    <property type="entry name" value="Methyl-accepting chemotaxis protein"/>
    <property type="match status" value="1"/>
</dbReference>
<dbReference type="Proteomes" id="UP000183868">
    <property type="component" value="Chromosome"/>
</dbReference>
<keyword evidence="1" id="KW-0175">Coiled coil</keyword>
<dbReference type="PANTHER" id="PTHR38753:SF1">
    <property type="entry name" value="SLR1441 PROTEIN"/>
    <property type="match status" value="1"/>
</dbReference>
<feature type="coiled-coil region" evidence="1">
    <location>
        <begin position="43"/>
        <end position="154"/>
    </location>
</feature>
<organism evidence="3 4">
    <name type="scientific">Caldithrix abyssi DSM 13497</name>
    <dbReference type="NCBI Taxonomy" id="880073"/>
    <lineage>
        <taxon>Bacteria</taxon>
        <taxon>Pseudomonadati</taxon>
        <taxon>Calditrichota</taxon>
        <taxon>Calditrichia</taxon>
        <taxon>Calditrichales</taxon>
        <taxon>Calditrichaceae</taxon>
        <taxon>Caldithrix</taxon>
    </lineage>
</organism>
<dbReference type="HOGENOM" id="CLU_086284_0_0_0"/>
<keyword evidence="4" id="KW-1185">Reference proteome</keyword>
<dbReference type="OrthoDB" id="5512386at2"/>
<dbReference type="EMBL" id="CP018099">
    <property type="protein sequence ID" value="APF20190.1"/>
    <property type="molecule type" value="Genomic_DNA"/>
</dbReference>
<evidence type="ECO:0000313" key="4">
    <source>
        <dbReference type="Proteomes" id="UP000004671"/>
    </source>
</evidence>
<reference evidence="2 5" key="2">
    <citation type="submission" date="2016-11" db="EMBL/GenBank/DDBJ databases">
        <title>Genomic analysis of Caldithrix abyssi and proposal of a novel bacterial phylum Caldithrichaeota.</title>
        <authorList>
            <person name="Kublanov I."/>
            <person name="Sigalova O."/>
            <person name="Gavrilov S."/>
            <person name="Lebedinsky A."/>
            <person name="Ivanova N."/>
            <person name="Daum C."/>
            <person name="Reddy T."/>
            <person name="Klenk H.P."/>
            <person name="Goker M."/>
            <person name="Reva O."/>
            <person name="Miroshnichenko M."/>
            <person name="Kyprides N."/>
            <person name="Woyke T."/>
            <person name="Gelfand M."/>
        </authorList>
    </citation>
    <scope>NUCLEOTIDE SEQUENCE [LARGE SCALE GENOMIC DNA]</scope>
    <source>
        <strain evidence="2 5">LF13</strain>
    </source>
</reference>
<dbReference type="PaxDb" id="880073-Calab_0605"/>
<dbReference type="EMBL" id="CM001402">
    <property type="protein sequence ID" value="EHO40248.1"/>
    <property type="molecule type" value="Genomic_DNA"/>
</dbReference>
<dbReference type="PANTHER" id="PTHR38753">
    <property type="entry name" value="SLR1441 PROTEIN"/>
    <property type="match status" value="1"/>
</dbReference>
<evidence type="ECO:0000256" key="1">
    <source>
        <dbReference type="SAM" id="Coils"/>
    </source>
</evidence>
<evidence type="ECO:0008006" key="6">
    <source>
        <dbReference type="Google" id="ProtNLM"/>
    </source>
</evidence>
<name>H1XS84_CALAY</name>
<dbReference type="SUPFAM" id="SSF57997">
    <property type="entry name" value="Tropomyosin"/>
    <property type="match status" value="1"/>
</dbReference>
<evidence type="ECO:0000313" key="2">
    <source>
        <dbReference type="EMBL" id="APF20190.1"/>
    </source>
</evidence>
<dbReference type="KEGG" id="caby:Cabys_3444"/>
<accession>H1XS84</accession>
<dbReference type="STRING" id="880073.Cabys_3444"/>
<dbReference type="InParanoid" id="H1XS84"/>
<gene>
    <name evidence="2" type="ORF">Cabys_3444</name>
    <name evidence="3" type="ORF">Calab_0605</name>
</gene>
<protein>
    <recommendedName>
        <fullName evidence="6">Chordopoxvirus fusion protein</fullName>
    </recommendedName>
</protein>